<evidence type="ECO:0000313" key="1">
    <source>
        <dbReference type="EMBL" id="KAH6640362.1"/>
    </source>
</evidence>
<protein>
    <submittedName>
        <fullName evidence="1">Uncharacterized protein</fullName>
    </submittedName>
</protein>
<dbReference type="Proteomes" id="UP000724584">
    <property type="component" value="Unassembled WGS sequence"/>
</dbReference>
<organism evidence="1 2">
    <name type="scientific">Chaetomium tenue</name>
    <dbReference type="NCBI Taxonomy" id="1854479"/>
    <lineage>
        <taxon>Eukaryota</taxon>
        <taxon>Fungi</taxon>
        <taxon>Dikarya</taxon>
        <taxon>Ascomycota</taxon>
        <taxon>Pezizomycotina</taxon>
        <taxon>Sordariomycetes</taxon>
        <taxon>Sordariomycetidae</taxon>
        <taxon>Sordariales</taxon>
        <taxon>Chaetomiaceae</taxon>
        <taxon>Chaetomium</taxon>
    </lineage>
</organism>
<accession>A0ACB7PFK9</accession>
<name>A0ACB7PFK9_9PEZI</name>
<proteinExistence type="predicted"/>
<keyword evidence="2" id="KW-1185">Reference proteome</keyword>
<sequence length="165" mass="18045">MSRSKLKAKDMAVPSRTQTSSASNQPSQISRFFHANMLKRSNTAGVISPTISQNNPNLQVHKLPLKCVRSVDSLVEALQQLTEKPGGFKIEMRHNSYIITSRQELKTKDILARIASQEDISSPQGPALLRTRQGMEGHGHASDLRLEQGPTLSKGNTAAISSKSL</sequence>
<evidence type="ECO:0000313" key="2">
    <source>
        <dbReference type="Proteomes" id="UP000724584"/>
    </source>
</evidence>
<gene>
    <name evidence="1" type="ORF">F5144DRAFT_560081</name>
</gene>
<comment type="caution">
    <text evidence="1">The sequence shown here is derived from an EMBL/GenBank/DDBJ whole genome shotgun (WGS) entry which is preliminary data.</text>
</comment>
<reference evidence="1 2" key="1">
    <citation type="journal article" date="2021" name="Nat. Commun.">
        <title>Genetic determinants of endophytism in the Arabidopsis root mycobiome.</title>
        <authorList>
            <person name="Mesny F."/>
            <person name="Miyauchi S."/>
            <person name="Thiergart T."/>
            <person name="Pickel B."/>
            <person name="Atanasova L."/>
            <person name="Karlsson M."/>
            <person name="Huettel B."/>
            <person name="Barry K.W."/>
            <person name="Haridas S."/>
            <person name="Chen C."/>
            <person name="Bauer D."/>
            <person name="Andreopoulos W."/>
            <person name="Pangilinan J."/>
            <person name="LaButti K."/>
            <person name="Riley R."/>
            <person name="Lipzen A."/>
            <person name="Clum A."/>
            <person name="Drula E."/>
            <person name="Henrissat B."/>
            <person name="Kohler A."/>
            <person name="Grigoriev I.V."/>
            <person name="Martin F.M."/>
            <person name="Hacquard S."/>
        </authorList>
    </citation>
    <scope>NUCLEOTIDE SEQUENCE [LARGE SCALE GENOMIC DNA]</scope>
    <source>
        <strain evidence="1 2">MPI-SDFR-AT-0079</strain>
    </source>
</reference>
<dbReference type="EMBL" id="JAGIZQ010000002">
    <property type="protein sequence ID" value="KAH6640362.1"/>
    <property type="molecule type" value="Genomic_DNA"/>
</dbReference>